<dbReference type="InterPro" id="IPR016181">
    <property type="entry name" value="Acyl_CoA_acyltransferase"/>
</dbReference>
<reference evidence="2 3" key="1">
    <citation type="submission" date="2018-08" db="EMBL/GenBank/DDBJ databases">
        <title>Complete genome sequencing of Blastochloris tepida GI.</title>
        <authorList>
            <person name="Tsukatani Y."/>
            <person name="Mori H."/>
        </authorList>
    </citation>
    <scope>NUCLEOTIDE SEQUENCE [LARGE SCALE GENOMIC DNA]</scope>
    <source>
        <strain evidence="2 3">GI</strain>
    </source>
</reference>
<protein>
    <recommendedName>
        <fullName evidence="1">N-acetyltransferase domain-containing protein</fullName>
    </recommendedName>
</protein>
<dbReference type="AlphaFoldDB" id="A0A348G4A3"/>
<feature type="domain" description="N-acetyltransferase" evidence="1">
    <location>
        <begin position="12"/>
        <end position="157"/>
    </location>
</feature>
<dbReference type="InterPro" id="IPR000182">
    <property type="entry name" value="GNAT_dom"/>
</dbReference>
<proteinExistence type="predicted"/>
<gene>
    <name evidence="2" type="ORF">BLTE_30710</name>
</gene>
<dbReference type="Pfam" id="PF00583">
    <property type="entry name" value="Acetyltransf_1"/>
    <property type="match status" value="1"/>
</dbReference>
<dbReference type="PROSITE" id="PS51186">
    <property type="entry name" value="GNAT"/>
    <property type="match status" value="1"/>
</dbReference>
<dbReference type="Gene3D" id="3.40.630.30">
    <property type="match status" value="1"/>
</dbReference>
<name>A0A348G4A3_9HYPH</name>
<organism evidence="2 3">
    <name type="scientific">Blastochloris tepida</name>
    <dbReference type="NCBI Taxonomy" id="2233851"/>
    <lineage>
        <taxon>Bacteria</taxon>
        <taxon>Pseudomonadati</taxon>
        <taxon>Pseudomonadota</taxon>
        <taxon>Alphaproteobacteria</taxon>
        <taxon>Hyphomicrobiales</taxon>
        <taxon>Blastochloridaceae</taxon>
        <taxon>Blastochloris</taxon>
    </lineage>
</organism>
<evidence type="ECO:0000313" key="2">
    <source>
        <dbReference type="EMBL" id="BBF94386.1"/>
    </source>
</evidence>
<keyword evidence="3" id="KW-1185">Reference proteome</keyword>
<evidence type="ECO:0000313" key="3">
    <source>
        <dbReference type="Proteomes" id="UP000266934"/>
    </source>
</evidence>
<dbReference type="SUPFAM" id="SSF55729">
    <property type="entry name" value="Acyl-CoA N-acyltransferases (Nat)"/>
    <property type="match status" value="1"/>
</dbReference>
<dbReference type="GO" id="GO:0016747">
    <property type="term" value="F:acyltransferase activity, transferring groups other than amino-acyl groups"/>
    <property type="evidence" value="ECO:0007669"/>
    <property type="project" value="InterPro"/>
</dbReference>
<dbReference type="OrthoDB" id="7843527at2"/>
<accession>A0A348G4A3</accession>
<dbReference type="KEGG" id="blag:BLTE_30710"/>
<dbReference type="CDD" id="cd04301">
    <property type="entry name" value="NAT_SF"/>
    <property type="match status" value="1"/>
</dbReference>
<sequence length="185" mass="20016">MASSVETPGSIVRLGPADADRYCEHMMRLDQAARELRFFADVSDFHVVLHAGAALSDGRIVIGFVVEDEIRGACELMLSDEITRTGEGAFSVEGCWRRHGIGSRLMVAMIEEARRADIRRIELSCLKSNVPMQCLAAGFTDDLRFENDTVLAILQRAGDAPEVVGAPDLLQGAGPAHPFAASQTS</sequence>
<dbReference type="RefSeq" id="WP_126401488.1">
    <property type="nucleotide sequence ID" value="NZ_AP018907.1"/>
</dbReference>
<dbReference type="Proteomes" id="UP000266934">
    <property type="component" value="Chromosome"/>
</dbReference>
<dbReference type="EMBL" id="AP018907">
    <property type="protein sequence ID" value="BBF94386.1"/>
    <property type="molecule type" value="Genomic_DNA"/>
</dbReference>
<evidence type="ECO:0000259" key="1">
    <source>
        <dbReference type="PROSITE" id="PS51186"/>
    </source>
</evidence>